<dbReference type="Proteomes" id="UP000000517">
    <property type="component" value="Chromosome"/>
</dbReference>
<sequence length="883" mass="98150">MRFSDLVMKRWFACFLLCVALASCSDSHGDGRKNPAESADSESAPVIVLDSLREGMMRIIPNGASSAYSLGIHEVTCSEFDKIAKDEDWYFALDCANDKLPVTNVSYYDVVLFANAYSRLFGYDSVYAYHRPFFNAKGHCINLEGLEVRSDVEGFRLPTEAEWVMAASQSWNPEKYSWNSTNSNFELHEPCAFPDSIGFCDLAGNALELTNDWFGSLEKVVKGGMMVQAPSEMNLNTRGDVYPVTPSTLSGYIGFRLVFGKIPEATGLDEQNGVATNYMKMKAFSSDVREKVGTYHSKLAFRNNVTGNLVYIDYDGRSPGAIEIFDTVQVFHPDISPDGSKVAFCTGMEGVDGPSSVYVRNLDANGGGLVKLDVEKAVIPRWHVSEGGDTSIVFVDDASDNSDDAEFLARGTWIVPFSNGKFGQAKKLMDGAYHSGVSQSLNRAVSGARRLRVHVNGKDDVWYNGEQACNASLSKDGLNQTLFLDFGGSTGRAFASDKYGVHERLLVADSSGKMVRAIPAPKGFSFDHSEWVNRDNLAVVSLVNVQGEHAKLALVNVLDSSVTELVEGGDLWHPNMWVMPKNTFGNKDLDLDSAGLYWDPIYQGGERSASLKMRMFWDERDSLEVIAVGTSRTERGFDPTQISKSALNFGYVGGNIWAALYLMDNYFIPHAKNLKYLIVEISYDLMHNSKASRMQFAFGQAPGYFYDRNHNFWRNGLPQSFVRFVDANVCYTGADSLNYVNMRGLLMLEPNCWSDEPEIKYDTVMQTSWQKNYDNSVDSLTAFIDSTQNKGFKIIGLVYPQSPGYANTGSFGRHGTKRSQALKTAAYFDSLAQVYPHFIMVDENKFGMHDYTDDMANDCDHLSFVGAKHLSSRLDSLIKTLEK</sequence>
<dbReference type="PROSITE" id="PS51257">
    <property type="entry name" value="PROKAR_LIPOPROTEIN"/>
    <property type="match status" value="1"/>
</dbReference>
<dbReference type="InterPro" id="IPR051043">
    <property type="entry name" value="Sulfatase_Mod_Factor_Kinase"/>
</dbReference>
<accession>D9SAU8</accession>
<dbReference type="AlphaFoldDB" id="D9SAU8"/>
<dbReference type="Pfam" id="PF03781">
    <property type="entry name" value="FGE-sulfatase"/>
    <property type="match status" value="1"/>
</dbReference>
<feature type="signal peptide" evidence="1">
    <location>
        <begin position="1"/>
        <end position="28"/>
    </location>
</feature>
<dbReference type="eggNOG" id="COG1262">
    <property type="taxonomic scope" value="Bacteria"/>
</dbReference>
<feature type="chain" id="PRO_5003128084" evidence="1">
    <location>
        <begin position="29"/>
        <end position="883"/>
    </location>
</feature>
<dbReference type="PANTHER" id="PTHR23150">
    <property type="entry name" value="SULFATASE MODIFYING FACTOR 1, 2"/>
    <property type="match status" value="1"/>
</dbReference>
<dbReference type="NCBIfam" id="TIGR02171">
    <property type="entry name" value="Fb_sc_TIGR02171"/>
    <property type="match status" value="1"/>
</dbReference>
<dbReference type="OrthoDB" id="9761378at2"/>
<evidence type="ECO:0000256" key="1">
    <source>
        <dbReference type="SAM" id="SignalP"/>
    </source>
</evidence>
<dbReference type="InterPro" id="IPR005532">
    <property type="entry name" value="SUMF_dom"/>
</dbReference>
<dbReference type="Gene3D" id="3.90.1580.10">
    <property type="entry name" value="paralog of FGE (formylglycine-generating enzyme)"/>
    <property type="match status" value="1"/>
</dbReference>
<dbReference type="InterPro" id="IPR011042">
    <property type="entry name" value="6-blade_b-propeller_TolB-like"/>
</dbReference>
<name>D9SAU8_FIBSS</name>
<organism evidence="3 4">
    <name type="scientific">Fibrobacter succinogenes (strain ATCC 19169 / S85)</name>
    <dbReference type="NCBI Taxonomy" id="59374"/>
    <lineage>
        <taxon>Bacteria</taxon>
        <taxon>Pseudomonadati</taxon>
        <taxon>Fibrobacterota</taxon>
        <taxon>Fibrobacteria</taxon>
        <taxon>Fibrobacterales</taxon>
        <taxon>Fibrobacteraceae</taxon>
        <taxon>Fibrobacter</taxon>
    </lineage>
</organism>
<dbReference type="EMBL" id="CP002158">
    <property type="protein sequence ID" value="ADL25103.1"/>
    <property type="molecule type" value="Genomic_DNA"/>
</dbReference>
<dbReference type="Gene3D" id="2.120.10.30">
    <property type="entry name" value="TolB, C-terminal domain"/>
    <property type="match status" value="1"/>
</dbReference>
<dbReference type="InterPro" id="IPR022277">
    <property type="entry name" value="CHP02171_FIBSS"/>
</dbReference>
<dbReference type="GO" id="GO:0120147">
    <property type="term" value="F:formylglycine-generating oxidase activity"/>
    <property type="evidence" value="ECO:0007669"/>
    <property type="project" value="TreeGrafter"/>
</dbReference>
<evidence type="ECO:0000259" key="2">
    <source>
        <dbReference type="Pfam" id="PF03781"/>
    </source>
</evidence>
<evidence type="ECO:0000313" key="4">
    <source>
        <dbReference type="Proteomes" id="UP000000517"/>
    </source>
</evidence>
<dbReference type="SUPFAM" id="SSF69304">
    <property type="entry name" value="Tricorn protease N-terminal domain"/>
    <property type="match status" value="1"/>
</dbReference>
<evidence type="ECO:0000313" key="3">
    <source>
        <dbReference type="EMBL" id="ADL25103.1"/>
    </source>
</evidence>
<dbReference type="InterPro" id="IPR042095">
    <property type="entry name" value="SUMF_sf"/>
</dbReference>
<dbReference type="InterPro" id="IPR016187">
    <property type="entry name" value="CTDL_fold"/>
</dbReference>
<dbReference type="KEGG" id="fsc:FSU_1669"/>
<dbReference type="SUPFAM" id="SSF56436">
    <property type="entry name" value="C-type lectin-like"/>
    <property type="match status" value="1"/>
</dbReference>
<gene>
    <name evidence="3" type="ordered locus">FSU_1669</name>
</gene>
<reference evidence="4" key="1">
    <citation type="submission" date="2010-08" db="EMBL/GenBank/DDBJ databases">
        <title>Complete sequence of Fibrobacter succinogenes subsp. succinogenes S85.</title>
        <authorList>
            <person name="Durkin A.S."/>
            <person name="Nelson K.E."/>
            <person name="Morrison M."/>
            <person name="Forsberg C.W."/>
            <person name="Wilson D.B."/>
            <person name="Russell J.B."/>
            <person name="Cann I.K.O."/>
            <person name="Mackie R.I."/>
            <person name="White B.A."/>
        </authorList>
    </citation>
    <scope>NUCLEOTIDE SEQUENCE [LARGE SCALE GENOMIC DNA]</scope>
    <source>
        <strain evidence="4">ATCC 19169 / S85</strain>
    </source>
</reference>
<dbReference type="STRING" id="59374.FSU_1669"/>
<keyword evidence="1" id="KW-0732">Signal</keyword>
<proteinExistence type="predicted"/>
<dbReference type="PANTHER" id="PTHR23150:SF19">
    <property type="entry name" value="FORMYLGLYCINE-GENERATING ENZYME"/>
    <property type="match status" value="1"/>
</dbReference>
<protein>
    <submittedName>
        <fullName evidence="3">Conserved domain protein</fullName>
    </submittedName>
</protein>
<dbReference type="HOGENOM" id="CLU_320731_0_0_0"/>
<feature type="domain" description="Sulfatase-modifying factor enzyme-like" evidence="2">
    <location>
        <begin position="95"/>
        <end position="258"/>
    </location>
</feature>